<dbReference type="KEGG" id="dfe:Dfer_1513"/>
<dbReference type="HOGENOM" id="CLU_044180_2_0_10"/>
<keyword evidence="2" id="KW-1185">Reference proteome</keyword>
<dbReference type="eggNOG" id="COG1503">
    <property type="taxonomic scope" value="Bacteria"/>
</dbReference>
<reference evidence="1 2" key="1">
    <citation type="journal article" date="2009" name="Stand. Genomic Sci.">
        <title>Complete genome sequence of Dyadobacter fermentans type strain (NS114).</title>
        <authorList>
            <person name="Lang E."/>
            <person name="Lapidus A."/>
            <person name="Chertkov O."/>
            <person name="Brettin T."/>
            <person name="Detter J.C."/>
            <person name="Han C."/>
            <person name="Copeland A."/>
            <person name="Glavina Del Rio T."/>
            <person name="Nolan M."/>
            <person name="Chen F."/>
            <person name="Lucas S."/>
            <person name="Tice H."/>
            <person name="Cheng J.F."/>
            <person name="Land M."/>
            <person name="Hauser L."/>
            <person name="Chang Y.J."/>
            <person name="Jeffries C.D."/>
            <person name="Kopitz M."/>
            <person name="Bruce D."/>
            <person name="Goodwin L."/>
            <person name="Pitluck S."/>
            <person name="Ovchinnikova G."/>
            <person name="Pati A."/>
            <person name="Ivanova N."/>
            <person name="Mavrommatis K."/>
            <person name="Chen A."/>
            <person name="Palaniappan K."/>
            <person name="Chain P."/>
            <person name="Bristow J."/>
            <person name="Eisen J.A."/>
            <person name="Markowitz V."/>
            <person name="Hugenholtz P."/>
            <person name="Goker M."/>
            <person name="Rohde M."/>
            <person name="Kyrpides N.C."/>
            <person name="Klenk H.P."/>
        </authorList>
    </citation>
    <scope>NUCLEOTIDE SEQUENCE [LARGE SCALE GENOMIC DNA]</scope>
    <source>
        <strain evidence="2">ATCC 700827 / DSM 18053 / CIP 107007 / KCTC 52180 / NS114</strain>
    </source>
</reference>
<dbReference type="InterPro" id="IPR040837">
    <property type="entry name" value="Bact_RF_family7"/>
</dbReference>
<proteinExistence type="predicted"/>
<dbReference type="STRING" id="471854.Dfer_1513"/>
<gene>
    <name evidence="1" type="ordered locus">Dfer_1513</name>
</gene>
<protein>
    <submittedName>
        <fullName evidence="1">Uncharacterized protein</fullName>
    </submittedName>
</protein>
<dbReference type="EMBL" id="CP001619">
    <property type="protein sequence ID" value="ACT92758.1"/>
    <property type="molecule type" value="Genomic_DNA"/>
</dbReference>
<organism evidence="1 2">
    <name type="scientific">Dyadobacter fermentans (strain ATCC 700827 / DSM 18053 / CIP 107007 / KCTC 52180 / NS114)</name>
    <dbReference type="NCBI Taxonomy" id="471854"/>
    <lineage>
        <taxon>Bacteria</taxon>
        <taxon>Pseudomonadati</taxon>
        <taxon>Bacteroidota</taxon>
        <taxon>Cytophagia</taxon>
        <taxon>Cytophagales</taxon>
        <taxon>Spirosomataceae</taxon>
        <taxon>Dyadobacter</taxon>
    </lineage>
</organism>
<evidence type="ECO:0000313" key="1">
    <source>
        <dbReference type="EMBL" id="ACT92758.1"/>
    </source>
</evidence>
<accession>C6VRQ5</accession>
<sequence length="397" mass="44185">MATAPDVETEPEQLPDLPDKELFAELAGFQSDCCVTIYLPTHQAGVEVNEKHDAILLKNTLKDVAAQLAGQGIETARIEQLLTPAYGLLQQDRFWGRMEKGLAIFIADGYFKYLKMRVAPQHEAVCQKRFYMTPLIPALACKTYFYLLVINKQKCKLFRADASGMEPIEIPELPDEMLDVKRLSDKDASTFRAGVSSGAGGANFHGMGGGNPDHKDTIAVYFEAVDDIIYKEVLHAENVPLLLAGVEYLIPIYRSVSDYHNICPESLTGSHEHDELHHLYAQAREIMQPYFDHGLDKALTIYANQSASPLSSSVIDDIIPAAYYGRISHLFIQKGTHIHGQFDEMNAKLDMQESGQESAEDLADMAVIKTLTQGGDVYLLPEERMPVPSPMAAVFRY</sequence>
<evidence type="ECO:0000313" key="2">
    <source>
        <dbReference type="Proteomes" id="UP000002011"/>
    </source>
</evidence>
<dbReference type="AlphaFoldDB" id="C6VRQ5"/>
<dbReference type="Proteomes" id="UP000002011">
    <property type="component" value="Chromosome"/>
</dbReference>
<name>C6VRQ5_DYAFD</name>
<dbReference type="Pfam" id="PF18849">
    <property type="entry name" value="baeRF_family7"/>
    <property type="match status" value="1"/>
</dbReference>